<evidence type="ECO:0000313" key="2">
    <source>
        <dbReference type="EMBL" id="OWM82772.1"/>
    </source>
</evidence>
<feature type="region of interest" description="Disordered" evidence="1">
    <location>
        <begin position="1"/>
        <end position="95"/>
    </location>
</feature>
<protein>
    <submittedName>
        <fullName evidence="2">Uncharacterized protein</fullName>
    </submittedName>
</protein>
<accession>A0A218XEL2</accession>
<proteinExistence type="predicted"/>
<reference evidence="3" key="1">
    <citation type="journal article" date="2017" name="Plant J.">
        <title>The pomegranate (Punica granatum L.) genome and the genomics of punicalagin biosynthesis.</title>
        <authorList>
            <person name="Qin G."/>
            <person name="Xu C."/>
            <person name="Ming R."/>
            <person name="Tang H."/>
            <person name="Guyot R."/>
            <person name="Kramer E.M."/>
            <person name="Hu Y."/>
            <person name="Yi X."/>
            <person name="Qi Y."/>
            <person name="Xu X."/>
            <person name="Gao Z."/>
            <person name="Pan H."/>
            <person name="Jian J."/>
            <person name="Tian Y."/>
            <person name="Yue Z."/>
            <person name="Xu Y."/>
        </authorList>
    </citation>
    <scope>NUCLEOTIDE SEQUENCE [LARGE SCALE GENOMIC DNA]</scope>
    <source>
        <strain evidence="3">cv. Dabenzi</strain>
    </source>
</reference>
<dbReference type="EMBL" id="MTKT01001958">
    <property type="protein sequence ID" value="OWM82772.1"/>
    <property type="molecule type" value="Genomic_DNA"/>
</dbReference>
<sequence>MLGRGSKAVNAGPRPDAGPKPKSGAEAQKWGRSPMQGQNPKVNAELEPDVRPKPNAVNARLEPYTGSEPDVGSEPNAVNVGPEPDAGLEPNAVNAGPEPDAVNACSIGKCKRCKSKGCLLVENYQQWEKKTMKEHEMFAIPMQECRKVNWPGRRRASSSRTCNDTLSIRA</sequence>
<dbReference type="AlphaFoldDB" id="A0A218XEL2"/>
<gene>
    <name evidence="2" type="ORF">CDL15_Pgr008653</name>
</gene>
<dbReference type="Proteomes" id="UP000197138">
    <property type="component" value="Unassembled WGS sequence"/>
</dbReference>
<evidence type="ECO:0000256" key="1">
    <source>
        <dbReference type="SAM" id="MobiDB-lite"/>
    </source>
</evidence>
<comment type="caution">
    <text evidence="2">The sequence shown here is derived from an EMBL/GenBank/DDBJ whole genome shotgun (WGS) entry which is preliminary data.</text>
</comment>
<name>A0A218XEL2_PUNGR</name>
<evidence type="ECO:0000313" key="3">
    <source>
        <dbReference type="Proteomes" id="UP000197138"/>
    </source>
</evidence>
<organism evidence="2 3">
    <name type="scientific">Punica granatum</name>
    <name type="common">Pomegranate</name>
    <dbReference type="NCBI Taxonomy" id="22663"/>
    <lineage>
        <taxon>Eukaryota</taxon>
        <taxon>Viridiplantae</taxon>
        <taxon>Streptophyta</taxon>
        <taxon>Embryophyta</taxon>
        <taxon>Tracheophyta</taxon>
        <taxon>Spermatophyta</taxon>
        <taxon>Magnoliopsida</taxon>
        <taxon>eudicotyledons</taxon>
        <taxon>Gunneridae</taxon>
        <taxon>Pentapetalae</taxon>
        <taxon>rosids</taxon>
        <taxon>malvids</taxon>
        <taxon>Myrtales</taxon>
        <taxon>Lythraceae</taxon>
        <taxon>Punica</taxon>
    </lineage>
</organism>